<sequence>MDQASEILSLLIGVLGFLISFWWVYMPVVLFSILLGSFESYNRMIFLAKMKWVTLQLSVPKETRKSPKATEQMFSALHTVGSSVKPKDRFWKGKVGDWFSFEIVSIGGDIRFIIRTLEANRNLLESQIYAQYPDAEIFEVPDYMADYPDTMPNDEFDSTAGELILTKPDAYPIRTYPEFEEDNAGKDDLKRIDPLSSLSQSLSIIQPGEVMAIQLLIKSADDKWAKAAQGEVDKLMGKKPKADSHWSTKFIWWLDGLIFGGAPAEKKDDKETTMSQLQFGKQEQIKAIDKSTAKIGFSANIRFIYFAERPKFNKGRPAGITGAFKQFSSQNLNGFKIDGDTKPDGKWPVKSMMEHKKKVKLYKKFKNRMFAAKSYVLNVEELATIYHFPDIGVESPLPRIEAKKGEPPINLPIA</sequence>
<evidence type="ECO:0000259" key="2">
    <source>
        <dbReference type="Pfam" id="PF26449"/>
    </source>
</evidence>
<keyword evidence="1" id="KW-0812">Transmembrane</keyword>
<accession>A0A0G0QL29</accession>
<evidence type="ECO:0000313" key="4">
    <source>
        <dbReference type="Proteomes" id="UP000034072"/>
    </source>
</evidence>
<keyword evidence="1" id="KW-0472">Membrane</keyword>
<evidence type="ECO:0000313" key="3">
    <source>
        <dbReference type="EMBL" id="KKR40838.1"/>
    </source>
</evidence>
<organism evidence="3 4">
    <name type="scientific">Candidatus Yanofskybacteria bacterium GW2011_GWE2_40_11</name>
    <dbReference type="NCBI Taxonomy" id="1619033"/>
    <lineage>
        <taxon>Bacteria</taxon>
        <taxon>Candidatus Yanofskyibacteriota</taxon>
    </lineage>
</organism>
<gene>
    <name evidence="3" type="ORF">UT75_C0004G0049</name>
</gene>
<dbReference type="InterPro" id="IPR058441">
    <property type="entry name" value="DUF8128"/>
</dbReference>
<evidence type="ECO:0000256" key="1">
    <source>
        <dbReference type="SAM" id="Phobius"/>
    </source>
</evidence>
<comment type="caution">
    <text evidence="3">The sequence shown here is derived from an EMBL/GenBank/DDBJ whole genome shotgun (WGS) entry which is preliminary data.</text>
</comment>
<reference evidence="3 4" key="1">
    <citation type="journal article" date="2015" name="Nature">
        <title>rRNA introns, odd ribosomes, and small enigmatic genomes across a large radiation of phyla.</title>
        <authorList>
            <person name="Brown C.T."/>
            <person name="Hug L.A."/>
            <person name="Thomas B.C."/>
            <person name="Sharon I."/>
            <person name="Castelle C.J."/>
            <person name="Singh A."/>
            <person name="Wilkins M.J."/>
            <person name="Williams K.H."/>
            <person name="Banfield J.F."/>
        </authorList>
    </citation>
    <scope>NUCLEOTIDE SEQUENCE [LARGE SCALE GENOMIC DNA]</scope>
</reference>
<dbReference type="Pfam" id="PF26449">
    <property type="entry name" value="DUF8128"/>
    <property type="match status" value="1"/>
</dbReference>
<feature type="transmembrane region" description="Helical" evidence="1">
    <location>
        <begin position="7"/>
        <end position="35"/>
    </location>
</feature>
<keyword evidence="1" id="KW-1133">Transmembrane helix</keyword>
<dbReference type="AlphaFoldDB" id="A0A0G0QL29"/>
<dbReference type="Proteomes" id="UP000034072">
    <property type="component" value="Unassembled WGS sequence"/>
</dbReference>
<protein>
    <recommendedName>
        <fullName evidence="2">DUF8128 domain-containing protein</fullName>
    </recommendedName>
</protein>
<feature type="domain" description="DUF8128" evidence="2">
    <location>
        <begin position="51"/>
        <end position="394"/>
    </location>
</feature>
<proteinExistence type="predicted"/>
<dbReference type="EMBL" id="LBXZ01000004">
    <property type="protein sequence ID" value="KKR40838.1"/>
    <property type="molecule type" value="Genomic_DNA"/>
</dbReference>
<name>A0A0G0QL29_9BACT</name>